<feature type="compositionally biased region" description="Polar residues" evidence="17">
    <location>
        <begin position="437"/>
        <end position="455"/>
    </location>
</feature>
<dbReference type="GO" id="GO:0006897">
    <property type="term" value="P:endocytosis"/>
    <property type="evidence" value="ECO:0007669"/>
    <property type="project" value="UniProtKB-KW"/>
</dbReference>
<evidence type="ECO:0000256" key="8">
    <source>
        <dbReference type="ARBA" id="ARBA00022490"/>
    </source>
</evidence>
<feature type="compositionally biased region" description="Polar residues" evidence="17">
    <location>
        <begin position="465"/>
        <end position="491"/>
    </location>
</feature>
<reference evidence="21" key="1">
    <citation type="submission" date="2023-07" db="EMBL/GenBank/DDBJ databases">
        <authorList>
            <consortium name="CYATHOMIX"/>
        </authorList>
    </citation>
    <scope>NUCLEOTIDE SEQUENCE</scope>
    <source>
        <strain evidence="21">N/A</strain>
    </source>
</reference>
<organism evidence="21 22">
    <name type="scientific">Cylicocyclus nassatus</name>
    <name type="common">Nematode worm</name>
    <dbReference type="NCBI Taxonomy" id="53992"/>
    <lineage>
        <taxon>Eukaryota</taxon>
        <taxon>Metazoa</taxon>
        <taxon>Ecdysozoa</taxon>
        <taxon>Nematoda</taxon>
        <taxon>Chromadorea</taxon>
        <taxon>Rhabditida</taxon>
        <taxon>Rhabditina</taxon>
        <taxon>Rhabditomorpha</taxon>
        <taxon>Strongyloidea</taxon>
        <taxon>Strongylidae</taxon>
        <taxon>Cylicocyclus</taxon>
    </lineage>
</organism>
<dbReference type="PROSITE" id="PS51741">
    <property type="entry name" value="F_BAR"/>
    <property type="match status" value="1"/>
</dbReference>
<proteinExistence type="inferred from homology"/>
<dbReference type="GO" id="GO:0005911">
    <property type="term" value="C:cell-cell junction"/>
    <property type="evidence" value="ECO:0007669"/>
    <property type="project" value="UniProtKB-ARBA"/>
</dbReference>
<dbReference type="GO" id="GO:0032956">
    <property type="term" value="P:regulation of actin cytoskeleton organization"/>
    <property type="evidence" value="ECO:0007669"/>
    <property type="project" value="UniProtKB-ARBA"/>
</dbReference>
<evidence type="ECO:0000259" key="19">
    <source>
        <dbReference type="PROSITE" id="PS51741"/>
    </source>
</evidence>
<dbReference type="GO" id="GO:0055037">
    <property type="term" value="C:recycling endosome"/>
    <property type="evidence" value="ECO:0007669"/>
    <property type="project" value="UniProtKB-SubCell"/>
</dbReference>
<keyword evidence="6 15" id="KW-0728">SH3 domain</keyword>
<keyword evidence="14" id="KW-0968">Cytoplasmic vesicle</keyword>
<dbReference type="InterPro" id="IPR001452">
    <property type="entry name" value="SH3_domain"/>
</dbReference>
<dbReference type="EMBL" id="CATQJL010000326">
    <property type="protein sequence ID" value="CAJ0609497.1"/>
    <property type="molecule type" value="Genomic_DNA"/>
</dbReference>
<dbReference type="InterPro" id="IPR036028">
    <property type="entry name" value="SH3-like_dom_sf"/>
</dbReference>
<keyword evidence="13" id="KW-0472">Membrane</keyword>
<feature type="region of interest" description="Disordered" evidence="17">
    <location>
        <begin position="342"/>
        <end position="361"/>
    </location>
</feature>
<feature type="region of interest" description="Disordered" evidence="17">
    <location>
        <begin position="437"/>
        <end position="491"/>
    </location>
</feature>
<evidence type="ECO:0000256" key="12">
    <source>
        <dbReference type="ARBA" id="ARBA00023054"/>
    </source>
</evidence>
<dbReference type="SUPFAM" id="SSF46585">
    <property type="entry name" value="HR1 repeat"/>
    <property type="match status" value="1"/>
</dbReference>
<evidence type="ECO:0000256" key="16">
    <source>
        <dbReference type="PROSITE-ProRule" id="PRU01077"/>
    </source>
</evidence>
<gene>
    <name evidence="21" type="ORF">CYNAS_LOCUS21480</name>
</gene>
<sequence>MAVNGCTPETASWAELWDQTDAVANHTQKGVEFLERIGTFAKERALIEEEYAAKLRNLAKKSLGRKKEDEEAAKNFTYVRSFVNLLRELESLAGQHEVVGEKIRKEVIPFVVTRSNVHRAQRKQCLADLQAIHANLAGAMEHLGKAQKHYSKSFKEAEAAYLKYAKADKNMEISRLDLDKAKNNAQMRSQISEEAKQAYAHALQGANEAQNAHYSQLLPDALARMRTIDLERINDTKTAMELCIASEADVRPIIARCHEDMRKAVQQIDAIQDTAMVVEQFKTGYAFPPPIHFDDLGPPDSCINSGEVSHVDSTLKRGLLSGGKKDGKGVSRKQSMHQKFFGGGDKHKADANGDYGQLPPQQRIRKLHARLAELEKEREKRQQSREGAAKMKQVYTDNPKMGNAADCESQLSQYEKEIESLDQQISKLRLLLEDAQMQSGNDTPPSLRSGSSTGSAPPARPPHPQTSQRGSYSEESIASSDGVNTPNRNNGAQLRRDEVYEECAMPALGTAVAQFPFEGGTEGTIGIQEGEELLLIERDEGDGWTRVRRIDNSTEGFVPSSYLQCKWYAAEEK</sequence>
<dbReference type="FunFam" id="1.20.1270.60:FF:000060">
    <property type="entry name" value="Actin polymerization protein Bzz1"/>
    <property type="match status" value="1"/>
</dbReference>
<evidence type="ECO:0000259" key="20">
    <source>
        <dbReference type="PROSITE" id="PS51860"/>
    </source>
</evidence>
<dbReference type="Pfam" id="PF00611">
    <property type="entry name" value="FCH"/>
    <property type="match status" value="1"/>
</dbReference>
<dbReference type="SMART" id="SM00326">
    <property type="entry name" value="SH3"/>
    <property type="match status" value="1"/>
</dbReference>
<dbReference type="GO" id="GO:0007165">
    <property type="term" value="P:signal transduction"/>
    <property type="evidence" value="ECO:0007669"/>
    <property type="project" value="InterPro"/>
</dbReference>
<feature type="compositionally biased region" description="Basic and acidic residues" evidence="17">
    <location>
        <begin position="375"/>
        <end position="389"/>
    </location>
</feature>
<dbReference type="PROSITE" id="PS50002">
    <property type="entry name" value="SH3"/>
    <property type="match status" value="1"/>
</dbReference>
<feature type="region of interest" description="Disordered" evidence="17">
    <location>
        <begin position="375"/>
        <end position="404"/>
    </location>
</feature>
<dbReference type="InterPro" id="IPR031160">
    <property type="entry name" value="F_BAR_dom"/>
</dbReference>
<dbReference type="InterPro" id="IPR001060">
    <property type="entry name" value="FCH_dom"/>
</dbReference>
<comment type="similarity">
    <text evidence="5">Belongs to the FNBP1 family.</text>
</comment>
<dbReference type="PROSITE" id="PS51860">
    <property type="entry name" value="REM_1"/>
    <property type="match status" value="1"/>
</dbReference>
<keyword evidence="11" id="KW-0965">Cell junction</keyword>
<name>A0AA36HF10_CYLNA</name>
<comment type="caution">
    <text evidence="21">The sequence shown here is derived from an EMBL/GenBank/DDBJ whole genome shotgun (WGS) entry which is preliminary data.</text>
</comment>
<dbReference type="InterPro" id="IPR027267">
    <property type="entry name" value="AH/BAR_dom_sf"/>
</dbReference>
<keyword evidence="22" id="KW-1185">Reference proteome</keyword>
<dbReference type="InterPro" id="IPR011072">
    <property type="entry name" value="HR1_rho-bd"/>
</dbReference>
<dbReference type="SUPFAM" id="SSF50044">
    <property type="entry name" value="SH3-domain"/>
    <property type="match status" value="1"/>
</dbReference>
<dbReference type="Gene3D" id="6.10.140.470">
    <property type="match status" value="1"/>
</dbReference>
<evidence type="ECO:0000256" key="2">
    <source>
        <dbReference type="ARBA" id="ARBA00004282"/>
    </source>
</evidence>
<evidence type="ECO:0000256" key="3">
    <source>
        <dbReference type="ARBA" id="ARBA00004413"/>
    </source>
</evidence>
<evidence type="ECO:0000256" key="15">
    <source>
        <dbReference type="PROSITE-ProRule" id="PRU00192"/>
    </source>
</evidence>
<evidence type="ECO:0000256" key="5">
    <source>
        <dbReference type="ARBA" id="ARBA00009426"/>
    </source>
</evidence>
<keyword evidence="7" id="KW-1003">Cell membrane</keyword>
<dbReference type="Pfam" id="PF25610">
    <property type="entry name" value="HR1_TOCA"/>
    <property type="match status" value="1"/>
</dbReference>
<dbReference type="GO" id="GO:0005886">
    <property type="term" value="C:plasma membrane"/>
    <property type="evidence" value="ECO:0007669"/>
    <property type="project" value="UniProtKB-SubCell"/>
</dbReference>
<dbReference type="Gene3D" id="2.30.30.40">
    <property type="entry name" value="SH3 Domains"/>
    <property type="match status" value="1"/>
</dbReference>
<dbReference type="Pfam" id="PF00018">
    <property type="entry name" value="SH3_1"/>
    <property type="match status" value="1"/>
</dbReference>
<dbReference type="GO" id="GO:2000370">
    <property type="term" value="P:positive regulation of clathrin-dependent endocytosis"/>
    <property type="evidence" value="ECO:0007669"/>
    <property type="project" value="UniProtKB-ARBA"/>
</dbReference>
<dbReference type="CDD" id="cd11911">
    <property type="entry name" value="SH3_CIP4-like"/>
    <property type="match status" value="1"/>
</dbReference>
<evidence type="ECO:0000256" key="1">
    <source>
        <dbReference type="ARBA" id="ARBA00004172"/>
    </source>
</evidence>
<evidence type="ECO:0000256" key="17">
    <source>
        <dbReference type="SAM" id="MobiDB-lite"/>
    </source>
</evidence>
<evidence type="ECO:0000256" key="10">
    <source>
        <dbReference type="ARBA" id="ARBA00022753"/>
    </source>
</evidence>
<dbReference type="FunFam" id="2.30.30.40:FF:000203">
    <property type="entry name" value="Cdc42-interacting protein 4, isoform F"/>
    <property type="match status" value="1"/>
</dbReference>
<dbReference type="InterPro" id="IPR057870">
    <property type="entry name" value="HR1_TOCA"/>
</dbReference>
<feature type="domain" description="SH3" evidence="18">
    <location>
        <begin position="506"/>
        <end position="568"/>
    </location>
</feature>
<evidence type="ECO:0000256" key="14">
    <source>
        <dbReference type="ARBA" id="ARBA00023329"/>
    </source>
</evidence>
<dbReference type="GO" id="GO:0048613">
    <property type="term" value="P:embryonic ectodermal digestive tract morphogenesis"/>
    <property type="evidence" value="ECO:0007669"/>
    <property type="project" value="UniProtKB-ARBA"/>
</dbReference>
<protein>
    <recommendedName>
        <fullName evidence="23">Formin-binding protein 1-like</fullName>
    </recommendedName>
</protein>
<comment type="subcellular location">
    <subcellularLocation>
        <location evidence="2">Cell junction</location>
    </subcellularLocation>
    <subcellularLocation>
        <location evidence="3">Cell membrane</location>
        <topology evidence="3">Peripheral membrane protein</topology>
        <orientation evidence="3">Cytoplasmic side</orientation>
    </subcellularLocation>
    <subcellularLocation>
        <location evidence="4">Cytoplasmic vesicle</location>
    </subcellularLocation>
    <subcellularLocation>
        <location evidence="1">Recycling endosome</location>
    </subcellularLocation>
</comment>
<dbReference type="SMART" id="SM00055">
    <property type="entry name" value="FCH"/>
    <property type="match status" value="1"/>
</dbReference>
<evidence type="ECO:0000256" key="6">
    <source>
        <dbReference type="ARBA" id="ARBA00022443"/>
    </source>
</evidence>
<dbReference type="SUPFAM" id="SSF103657">
    <property type="entry name" value="BAR/IMD domain-like"/>
    <property type="match status" value="1"/>
</dbReference>
<evidence type="ECO:0000256" key="13">
    <source>
        <dbReference type="ARBA" id="ARBA00023136"/>
    </source>
</evidence>
<dbReference type="GO" id="GO:1901046">
    <property type="term" value="P:positive regulation of egg-laying behavior"/>
    <property type="evidence" value="ECO:0007669"/>
    <property type="project" value="UniProtKB-ARBA"/>
</dbReference>
<keyword evidence="8" id="KW-0963">Cytoplasm</keyword>
<feature type="domain" description="REM-1" evidence="20">
    <location>
        <begin position="357"/>
        <end position="434"/>
    </location>
</feature>
<dbReference type="CDD" id="cd11619">
    <property type="entry name" value="HR1_CIP4-like"/>
    <property type="match status" value="1"/>
</dbReference>
<dbReference type="InterPro" id="IPR036274">
    <property type="entry name" value="HR1_rpt_sf"/>
</dbReference>
<evidence type="ECO:0000256" key="11">
    <source>
        <dbReference type="ARBA" id="ARBA00022949"/>
    </source>
</evidence>
<evidence type="ECO:0000313" key="21">
    <source>
        <dbReference type="EMBL" id="CAJ0609497.1"/>
    </source>
</evidence>
<feature type="domain" description="F-BAR" evidence="19">
    <location>
        <begin position="8"/>
        <end position="273"/>
    </location>
</feature>
<evidence type="ECO:0000256" key="4">
    <source>
        <dbReference type="ARBA" id="ARBA00004541"/>
    </source>
</evidence>
<dbReference type="GO" id="GO:1904703">
    <property type="term" value="P:negative regulation of protein localization to adherens junction"/>
    <property type="evidence" value="ECO:0007669"/>
    <property type="project" value="UniProtKB-ARBA"/>
</dbReference>
<keyword evidence="9" id="KW-0254">Endocytosis</keyword>
<accession>A0AA36HF10</accession>
<dbReference type="Proteomes" id="UP001176961">
    <property type="component" value="Unassembled WGS sequence"/>
</dbReference>
<evidence type="ECO:0000313" key="22">
    <source>
        <dbReference type="Proteomes" id="UP001176961"/>
    </source>
</evidence>
<evidence type="ECO:0008006" key="23">
    <source>
        <dbReference type="Google" id="ProtNLM"/>
    </source>
</evidence>
<dbReference type="PANTHER" id="PTHR15735">
    <property type="entry name" value="FCH AND DOUBLE SH3 DOMAINS PROTEIN"/>
    <property type="match status" value="1"/>
</dbReference>
<keyword evidence="12 16" id="KW-0175">Coiled coil</keyword>
<dbReference type="AlphaFoldDB" id="A0AA36HF10"/>
<keyword evidence="10" id="KW-0967">Endosome</keyword>
<evidence type="ECO:0000256" key="7">
    <source>
        <dbReference type="ARBA" id="ARBA00022475"/>
    </source>
</evidence>
<dbReference type="PANTHER" id="PTHR15735:SF12">
    <property type="entry name" value="CDC42-INTERACTING PROTEIN 4, ISOFORM B"/>
    <property type="match status" value="1"/>
</dbReference>
<dbReference type="Gene3D" id="1.20.1270.60">
    <property type="entry name" value="Arfaptin homology (AH) domain/BAR domain"/>
    <property type="match status" value="1"/>
</dbReference>
<evidence type="ECO:0000259" key="18">
    <source>
        <dbReference type="PROSITE" id="PS50002"/>
    </source>
</evidence>
<evidence type="ECO:0000256" key="9">
    <source>
        <dbReference type="ARBA" id="ARBA00022583"/>
    </source>
</evidence>